<comment type="caution">
    <text evidence="3">The sequence shown here is derived from an EMBL/GenBank/DDBJ whole genome shotgun (WGS) entry which is preliminary data.</text>
</comment>
<dbReference type="RefSeq" id="WP_134753569.1">
    <property type="nucleotide sequence ID" value="NZ_MYFO02000013.1"/>
</dbReference>
<dbReference type="AlphaFoldDB" id="A0A4Y8Q1K2"/>
<dbReference type="Pfam" id="PF01547">
    <property type="entry name" value="SBP_bac_1"/>
    <property type="match status" value="1"/>
</dbReference>
<feature type="compositionally biased region" description="Basic and acidic residues" evidence="1">
    <location>
        <begin position="449"/>
        <end position="459"/>
    </location>
</feature>
<evidence type="ECO:0000313" key="4">
    <source>
        <dbReference type="Proteomes" id="UP000298246"/>
    </source>
</evidence>
<dbReference type="Proteomes" id="UP000298246">
    <property type="component" value="Unassembled WGS sequence"/>
</dbReference>
<feature type="signal peptide" evidence="2">
    <location>
        <begin position="1"/>
        <end position="24"/>
    </location>
</feature>
<dbReference type="SUPFAM" id="SSF53850">
    <property type="entry name" value="Periplasmic binding protein-like II"/>
    <property type="match status" value="1"/>
</dbReference>
<feature type="chain" id="PRO_5038775356" description="ABC transporter substrate-binding protein" evidence="2">
    <location>
        <begin position="25"/>
        <end position="459"/>
    </location>
</feature>
<evidence type="ECO:0000256" key="2">
    <source>
        <dbReference type="SAM" id="SignalP"/>
    </source>
</evidence>
<feature type="region of interest" description="Disordered" evidence="1">
    <location>
        <begin position="437"/>
        <end position="459"/>
    </location>
</feature>
<proteinExistence type="predicted"/>
<evidence type="ECO:0000313" key="3">
    <source>
        <dbReference type="EMBL" id="TFE87119.1"/>
    </source>
</evidence>
<dbReference type="PANTHER" id="PTHR43649">
    <property type="entry name" value="ARABINOSE-BINDING PROTEIN-RELATED"/>
    <property type="match status" value="1"/>
</dbReference>
<organism evidence="3 4">
    <name type="scientific">Paenibacillus athensensis</name>
    <dbReference type="NCBI Taxonomy" id="1967502"/>
    <lineage>
        <taxon>Bacteria</taxon>
        <taxon>Bacillati</taxon>
        <taxon>Bacillota</taxon>
        <taxon>Bacilli</taxon>
        <taxon>Bacillales</taxon>
        <taxon>Paenibacillaceae</taxon>
        <taxon>Paenibacillus</taxon>
    </lineage>
</organism>
<evidence type="ECO:0008006" key="5">
    <source>
        <dbReference type="Google" id="ProtNLM"/>
    </source>
</evidence>
<protein>
    <recommendedName>
        <fullName evidence="5">ABC transporter substrate-binding protein</fullName>
    </recommendedName>
</protein>
<accession>A0A4Y8Q1K2</accession>
<dbReference type="PANTHER" id="PTHR43649:SF12">
    <property type="entry name" value="DIACETYLCHITOBIOSE BINDING PROTEIN DASA"/>
    <property type="match status" value="1"/>
</dbReference>
<gene>
    <name evidence="3" type="ORF">B5M42_13255</name>
</gene>
<keyword evidence="2" id="KW-0732">Signal</keyword>
<evidence type="ECO:0000256" key="1">
    <source>
        <dbReference type="SAM" id="MobiDB-lite"/>
    </source>
</evidence>
<name>A0A4Y8Q1K2_9BACL</name>
<dbReference type="Gene3D" id="3.40.190.10">
    <property type="entry name" value="Periplasmic binding protein-like II"/>
    <property type="match status" value="2"/>
</dbReference>
<dbReference type="EMBL" id="MYFO01000015">
    <property type="protein sequence ID" value="TFE87119.1"/>
    <property type="molecule type" value="Genomic_DNA"/>
</dbReference>
<dbReference type="InterPro" id="IPR006059">
    <property type="entry name" value="SBP"/>
</dbReference>
<keyword evidence="4" id="KW-1185">Reference proteome</keyword>
<sequence>MKTLNMKKAAIGLTILSTVAALTACGGNSTDTGSSATSTAAATAAATDKPAEKVTLTFFTNNSDRTAGQGKIEQELIDQYTKEHPNVEIKVETLSPDPQYQDKIKVYNASNNLPDIISSWGNSSFLGPLLSNNSLAEIDRDSLKDAGFIPAALDGFSANGKLYGFPRNSDFFVLYYNKKIFADNGIQVPKTTADLKAAIDKLKANKIVPIAMDGQDPWPSGIWFDTLVQRASGTWDVSHKAMDRSGSFKDPAVVTAATEMQNWIKAGAFGDGFLNNDYGAARNMFGQGKAAMYMMGEWEMGIATDANFPDEVKNNIGAFSFPTIDGGKGTTDDLTAWFGGGYSVSNNSKHKKEAIDFLTWMFRPDGWAKSVWQAGVTFPAQKYDQFQTGKETPVQKDLTTIFNTAKSYSGTVNQDKFTPDTLKTYYDTIQKLESDKINPQDFSNSIDDTADKSSKATAK</sequence>
<dbReference type="PROSITE" id="PS51257">
    <property type="entry name" value="PROKAR_LIPOPROTEIN"/>
    <property type="match status" value="1"/>
</dbReference>
<reference evidence="3 4" key="1">
    <citation type="submission" date="2017-03" db="EMBL/GenBank/DDBJ databases">
        <title>Isolation of Levoglucosan Utilizing Bacteria.</title>
        <authorList>
            <person name="Arya A.S."/>
        </authorList>
    </citation>
    <scope>NUCLEOTIDE SEQUENCE [LARGE SCALE GENOMIC DNA]</scope>
    <source>
        <strain evidence="3 4">MEC069</strain>
    </source>
</reference>
<dbReference type="OrthoDB" id="9798191at2"/>
<dbReference type="InterPro" id="IPR050490">
    <property type="entry name" value="Bact_solute-bd_prot1"/>
</dbReference>